<gene>
    <name evidence="3" type="ORF">AVDCRST_MAG93-3259</name>
</gene>
<proteinExistence type="predicted"/>
<organism evidence="3">
    <name type="scientific">uncultured Chloroflexia bacterium</name>
    <dbReference type="NCBI Taxonomy" id="1672391"/>
    <lineage>
        <taxon>Bacteria</taxon>
        <taxon>Bacillati</taxon>
        <taxon>Chloroflexota</taxon>
        <taxon>Chloroflexia</taxon>
        <taxon>environmental samples</taxon>
    </lineage>
</organism>
<feature type="region of interest" description="Disordered" evidence="1">
    <location>
        <begin position="73"/>
        <end position="92"/>
    </location>
</feature>
<dbReference type="Pfam" id="PF13592">
    <property type="entry name" value="HTH_33"/>
    <property type="match status" value="1"/>
</dbReference>
<feature type="domain" description="Winged helix-turn helix" evidence="2">
    <location>
        <begin position="115"/>
        <end position="172"/>
    </location>
</feature>
<dbReference type="InterPro" id="IPR025959">
    <property type="entry name" value="Winged_HTH_dom"/>
</dbReference>
<accession>A0A6J4JM56</accession>
<name>A0A6J4JM56_9CHLR</name>
<reference evidence="3" key="1">
    <citation type="submission" date="2020-02" db="EMBL/GenBank/DDBJ databases">
        <authorList>
            <person name="Meier V. D."/>
        </authorList>
    </citation>
    <scope>NUCLEOTIDE SEQUENCE</scope>
    <source>
        <strain evidence="3">AVDCRST_MAG93</strain>
    </source>
</reference>
<dbReference type="InterPro" id="IPR009057">
    <property type="entry name" value="Homeodomain-like_sf"/>
</dbReference>
<evidence type="ECO:0000256" key="1">
    <source>
        <dbReference type="SAM" id="MobiDB-lite"/>
    </source>
</evidence>
<protein>
    <recommendedName>
        <fullName evidence="2">Winged helix-turn helix domain-containing protein</fullName>
    </recommendedName>
</protein>
<evidence type="ECO:0000313" key="3">
    <source>
        <dbReference type="EMBL" id="CAA9282036.1"/>
    </source>
</evidence>
<sequence>MATRTFTLTEAQRAELRHAYEQCKDGTTRTRFQAVRLYGSAYPLAQVQEITGCSRTSLMDWCRRYRSDGLTGLRDGRRGGNRAKLSPDQRHSVRATLQQYTPRQLFGPAAATVDGQFRTVPDLKQLVESSFGVTWDSPTSYLTLLKECDFSFQRTQKVYKSRRESEVMVFEEMLEKN</sequence>
<evidence type="ECO:0000259" key="2">
    <source>
        <dbReference type="Pfam" id="PF13592"/>
    </source>
</evidence>
<dbReference type="Pfam" id="PF13551">
    <property type="entry name" value="HTH_29"/>
    <property type="match status" value="1"/>
</dbReference>
<dbReference type="EMBL" id="CADCTR010001113">
    <property type="protein sequence ID" value="CAA9282036.1"/>
    <property type="molecule type" value="Genomic_DNA"/>
</dbReference>
<dbReference type="SUPFAM" id="SSF46689">
    <property type="entry name" value="Homeodomain-like"/>
    <property type="match status" value="1"/>
</dbReference>
<dbReference type="AlphaFoldDB" id="A0A6J4JM56"/>